<comment type="caution">
    <text evidence="1">The sequence shown here is derived from an EMBL/GenBank/DDBJ whole genome shotgun (WGS) entry which is preliminary data.</text>
</comment>
<protein>
    <submittedName>
        <fullName evidence="1">Uncharacterized protein</fullName>
    </submittedName>
</protein>
<proteinExistence type="predicted"/>
<accession>A0ABN3GLU8</accession>
<reference evidence="1 2" key="1">
    <citation type="journal article" date="2019" name="Int. J. Syst. Evol. Microbiol.">
        <title>The Global Catalogue of Microorganisms (GCM) 10K type strain sequencing project: providing services to taxonomists for standard genome sequencing and annotation.</title>
        <authorList>
            <consortium name="The Broad Institute Genomics Platform"/>
            <consortium name="The Broad Institute Genome Sequencing Center for Infectious Disease"/>
            <person name="Wu L."/>
            <person name="Ma J."/>
        </authorList>
    </citation>
    <scope>NUCLEOTIDE SEQUENCE [LARGE SCALE GENOMIC DNA]</scope>
    <source>
        <strain evidence="1 2">JCM 16221</strain>
    </source>
</reference>
<dbReference type="Proteomes" id="UP001501218">
    <property type="component" value="Unassembled WGS sequence"/>
</dbReference>
<evidence type="ECO:0000313" key="2">
    <source>
        <dbReference type="Proteomes" id="UP001501218"/>
    </source>
</evidence>
<name>A0ABN3GLU8_9PSEU</name>
<dbReference type="EMBL" id="BAAARA010000013">
    <property type="protein sequence ID" value="GAA2355073.1"/>
    <property type="molecule type" value="Genomic_DNA"/>
</dbReference>
<dbReference type="RefSeq" id="WP_344133956.1">
    <property type="nucleotide sequence ID" value="NZ_BAAARA010000013.1"/>
</dbReference>
<gene>
    <name evidence="1" type="ORF">GCM10009854_36460</name>
</gene>
<keyword evidence="2" id="KW-1185">Reference proteome</keyword>
<organism evidence="1 2">
    <name type="scientific">Saccharopolyspora halophila</name>
    <dbReference type="NCBI Taxonomy" id="405551"/>
    <lineage>
        <taxon>Bacteria</taxon>
        <taxon>Bacillati</taxon>
        <taxon>Actinomycetota</taxon>
        <taxon>Actinomycetes</taxon>
        <taxon>Pseudonocardiales</taxon>
        <taxon>Pseudonocardiaceae</taxon>
        <taxon>Saccharopolyspora</taxon>
    </lineage>
</organism>
<evidence type="ECO:0000313" key="1">
    <source>
        <dbReference type="EMBL" id="GAA2355073.1"/>
    </source>
</evidence>
<sequence>MGEEQPADQSEGVPIYQEIASELCDPAETDWSFPPTPSFASDLVAEVEAAAEDDEETTAAAS</sequence>